<dbReference type="PANTHER" id="PTHR10209">
    <property type="entry name" value="OXIDOREDUCTASE, 2OG-FE II OXYGENASE FAMILY PROTEIN"/>
    <property type="match status" value="1"/>
</dbReference>
<gene>
    <name evidence="7" type="ORF">RND81_01G161100</name>
</gene>
<keyword evidence="8" id="KW-1185">Reference proteome</keyword>
<feature type="domain" description="Non-haem dioxygenase N-terminal" evidence="6">
    <location>
        <begin position="54"/>
        <end position="123"/>
    </location>
</feature>
<evidence type="ECO:0000313" key="7">
    <source>
        <dbReference type="EMBL" id="KAK9757412.1"/>
    </source>
</evidence>
<dbReference type="PANTHER" id="PTHR10209:SF751">
    <property type="entry name" value="OS06G0255100 PROTEIN"/>
    <property type="match status" value="1"/>
</dbReference>
<dbReference type="SUPFAM" id="SSF51197">
    <property type="entry name" value="Clavaminate synthase-like"/>
    <property type="match status" value="1"/>
</dbReference>
<evidence type="ECO:0000313" key="8">
    <source>
        <dbReference type="Proteomes" id="UP001443914"/>
    </source>
</evidence>
<evidence type="ECO:0000259" key="6">
    <source>
        <dbReference type="Pfam" id="PF14226"/>
    </source>
</evidence>
<dbReference type="GO" id="GO:0046872">
    <property type="term" value="F:metal ion binding"/>
    <property type="evidence" value="ECO:0007669"/>
    <property type="project" value="UniProtKB-KW"/>
</dbReference>
<keyword evidence="2" id="KW-0479">Metal-binding</keyword>
<evidence type="ECO:0000256" key="2">
    <source>
        <dbReference type="ARBA" id="ARBA00022723"/>
    </source>
</evidence>
<keyword evidence="4" id="KW-0408">Iron</keyword>
<dbReference type="InterPro" id="IPR027443">
    <property type="entry name" value="IPNS-like_sf"/>
</dbReference>
<evidence type="ECO:0000256" key="4">
    <source>
        <dbReference type="ARBA" id="ARBA00023004"/>
    </source>
</evidence>
<name>A0AAW1NFW4_SAPOF</name>
<evidence type="ECO:0000256" key="1">
    <source>
        <dbReference type="ARBA" id="ARBA00008056"/>
    </source>
</evidence>
<dbReference type="Pfam" id="PF03171">
    <property type="entry name" value="2OG-FeII_Oxy"/>
    <property type="match status" value="1"/>
</dbReference>
<keyword evidence="3" id="KW-0560">Oxidoreductase</keyword>
<protein>
    <recommendedName>
        <fullName evidence="9">Fe2OG dioxygenase domain-containing protein</fullName>
    </recommendedName>
</protein>
<comment type="similarity">
    <text evidence="1">Belongs to the iron/ascorbate-dependent oxidoreductase family.</text>
</comment>
<feature type="domain" description="Isopenicillin N synthase-like Fe(2+) 2OG dioxygenase" evidence="5">
    <location>
        <begin position="208"/>
        <end position="299"/>
    </location>
</feature>
<reference evidence="7" key="1">
    <citation type="submission" date="2024-03" db="EMBL/GenBank/DDBJ databases">
        <title>WGS assembly of Saponaria officinalis var. Norfolk2.</title>
        <authorList>
            <person name="Jenkins J."/>
            <person name="Shu S."/>
            <person name="Grimwood J."/>
            <person name="Barry K."/>
            <person name="Goodstein D."/>
            <person name="Schmutz J."/>
            <person name="Leebens-Mack J."/>
            <person name="Osbourn A."/>
        </authorList>
    </citation>
    <scope>NUCLEOTIDE SEQUENCE [LARGE SCALE GENOMIC DNA]</scope>
    <source>
        <strain evidence="7">JIC</strain>
    </source>
</reference>
<dbReference type="InterPro" id="IPR044861">
    <property type="entry name" value="IPNS-like_FE2OG_OXY"/>
</dbReference>
<dbReference type="AlphaFoldDB" id="A0AAW1NFW4"/>
<proteinExistence type="inferred from homology"/>
<dbReference type="GO" id="GO:0016491">
    <property type="term" value="F:oxidoreductase activity"/>
    <property type="evidence" value="ECO:0007669"/>
    <property type="project" value="UniProtKB-KW"/>
</dbReference>
<dbReference type="Proteomes" id="UP001443914">
    <property type="component" value="Unassembled WGS sequence"/>
</dbReference>
<sequence length="351" mass="39678">MASYSYDLSRDDFESTKLGVKGLTDSRVKFIPDIFYHSDVSVINLNEFDTVTTIPTVDLAEPHHNVVRKIWDASSSLGAFQIVNHNIPKSHIDGIIQGIKNFHELHPNDKMWWYGRDSSLNYDKGVYFYSNIDLFYSRAVSWQDMIQIRLSPLPVSIPDVCKNEVTQWSAETRQIAERLMGYLSEGLGLPDNKLKGDGYLGRGGLLGYYYPYCPEAVKTFAEAEHSDPGVITILVHDEDAAFQVKNGRKWLYANTRPGALLIIIGDLLQIISNGQYKSGEHRVLANGHKQARSSVAVVYSSGYPENIYGPLPELVSATNPALYRAFRFSDYTNKFFRSETACKVMANYYQI</sequence>
<evidence type="ECO:0008006" key="9">
    <source>
        <dbReference type="Google" id="ProtNLM"/>
    </source>
</evidence>
<comment type="caution">
    <text evidence="7">The sequence shown here is derived from an EMBL/GenBank/DDBJ whole genome shotgun (WGS) entry which is preliminary data.</text>
</comment>
<dbReference type="EMBL" id="JBDFQZ010000001">
    <property type="protein sequence ID" value="KAK9757412.1"/>
    <property type="molecule type" value="Genomic_DNA"/>
</dbReference>
<organism evidence="7 8">
    <name type="scientific">Saponaria officinalis</name>
    <name type="common">Common soapwort</name>
    <name type="synonym">Lychnis saponaria</name>
    <dbReference type="NCBI Taxonomy" id="3572"/>
    <lineage>
        <taxon>Eukaryota</taxon>
        <taxon>Viridiplantae</taxon>
        <taxon>Streptophyta</taxon>
        <taxon>Embryophyta</taxon>
        <taxon>Tracheophyta</taxon>
        <taxon>Spermatophyta</taxon>
        <taxon>Magnoliopsida</taxon>
        <taxon>eudicotyledons</taxon>
        <taxon>Gunneridae</taxon>
        <taxon>Pentapetalae</taxon>
        <taxon>Caryophyllales</taxon>
        <taxon>Caryophyllaceae</taxon>
        <taxon>Caryophylleae</taxon>
        <taxon>Saponaria</taxon>
    </lineage>
</organism>
<dbReference type="Pfam" id="PF14226">
    <property type="entry name" value="DIOX_N"/>
    <property type="match status" value="1"/>
</dbReference>
<dbReference type="InterPro" id="IPR026992">
    <property type="entry name" value="DIOX_N"/>
</dbReference>
<evidence type="ECO:0000256" key="3">
    <source>
        <dbReference type="ARBA" id="ARBA00023002"/>
    </source>
</evidence>
<dbReference type="Gene3D" id="2.60.120.330">
    <property type="entry name" value="B-lactam Antibiotic, Isopenicillin N Synthase, Chain"/>
    <property type="match status" value="1"/>
</dbReference>
<accession>A0AAW1NFW4</accession>
<evidence type="ECO:0000259" key="5">
    <source>
        <dbReference type="Pfam" id="PF03171"/>
    </source>
</evidence>